<reference evidence="4 5" key="1">
    <citation type="submission" date="2016-07" db="EMBL/GenBank/DDBJ databases">
        <title>Developing Vibrio natriegens as a novel, fast-growing host for biotechnology.</title>
        <authorList>
            <person name="Weinstock M.T."/>
            <person name="Hesek E.D."/>
            <person name="Wilson C.M."/>
            <person name="Gibson D.G."/>
        </authorList>
    </citation>
    <scope>NUCLEOTIDE SEQUENCE [LARGE SCALE GENOMIC DNA]</scope>
    <source>
        <strain evidence="4 5">ATCC 14048</strain>
    </source>
</reference>
<dbReference type="Gene3D" id="2.60.40.790">
    <property type="match status" value="1"/>
</dbReference>
<dbReference type="InterPro" id="IPR008978">
    <property type="entry name" value="HSP20-like_chaperone"/>
</dbReference>
<dbReference type="EMBL" id="CP016346">
    <property type="protein sequence ID" value="ANQ14763.1"/>
    <property type="molecule type" value="Genomic_DNA"/>
</dbReference>
<dbReference type="CDD" id="cd06471">
    <property type="entry name" value="ACD_LpsHSP_like"/>
    <property type="match status" value="1"/>
</dbReference>
<dbReference type="Proteomes" id="UP000092741">
    <property type="component" value="Chromosome 2"/>
</dbReference>
<dbReference type="GeneID" id="70915754"/>
<protein>
    <submittedName>
        <fullName evidence="4">Heat-shock protein Hsp20</fullName>
    </submittedName>
</protein>
<dbReference type="KEGG" id="vna:PN96_23155"/>
<proteinExistence type="inferred from homology"/>
<name>A0AAN0Y6X6_VIBNA</name>
<evidence type="ECO:0000313" key="4">
    <source>
        <dbReference type="EMBL" id="ANQ14763.1"/>
    </source>
</evidence>
<gene>
    <name evidence="4" type="ORF">BA890_18650</name>
</gene>
<dbReference type="InterPro" id="IPR031107">
    <property type="entry name" value="Small_HSP"/>
</dbReference>
<dbReference type="Pfam" id="PF00011">
    <property type="entry name" value="HSP20"/>
    <property type="match status" value="1"/>
</dbReference>
<sequence>MSLVPRDSWADFSRFIDNSFPALRTRFEEGSFSPRVDIVEKDQAFEVTADLPGVKKEDIKLSCQQGVLSIEASIETKKETEKEGKVVHSERYSGKMSRSFTLGNNINVEEISADFSDGVLTVVVPKLAGHSEEEHKIPIR</sequence>
<dbReference type="PANTHER" id="PTHR11527">
    <property type="entry name" value="HEAT-SHOCK PROTEIN 20 FAMILY MEMBER"/>
    <property type="match status" value="1"/>
</dbReference>
<evidence type="ECO:0000256" key="2">
    <source>
        <dbReference type="RuleBase" id="RU003616"/>
    </source>
</evidence>
<accession>A0AAN0Y6X6</accession>
<dbReference type="SUPFAM" id="SSF49764">
    <property type="entry name" value="HSP20-like chaperones"/>
    <property type="match status" value="1"/>
</dbReference>
<feature type="domain" description="SHSP" evidence="3">
    <location>
        <begin position="27"/>
        <end position="140"/>
    </location>
</feature>
<evidence type="ECO:0000259" key="3">
    <source>
        <dbReference type="PROSITE" id="PS01031"/>
    </source>
</evidence>
<evidence type="ECO:0000313" key="5">
    <source>
        <dbReference type="Proteomes" id="UP000092741"/>
    </source>
</evidence>
<dbReference type="InterPro" id="IPR002068">
    <property type="entry name" value="A-crystallin/Hsp20_dom"/>
</dbReference>
<comment type="similarity">
    <text evidence="1 2">Belongs to the small heat shock protein (HSP20) family.</text>
</comment>
<dbReference type="AlphaFoldDB" id="A0AAN0Y6X6"/>
<dbReference type="RefSeq" id="WP_014234844.1">
    <property type="nucleotide sequence ID" value="NZ_ATFJ01000036.1"/>
</dbReference>
<dbReference type="PROSITE" id="PS01031">
    <property type="entry name" value="SHSP"/>
    <property type="match status" value="1"/>
</dbReference>
<keyword evidence="5" id="KW-1185">Reference proteome</keyword>
<evidence type="ECO:0000256" key="1">
    <source>
        <dbReference type="PROSITE-ProRule" id="PRU00285"/>
    </source>
</evidence>
<organism evidence="4 5">
    <name type="scientific">Vibrio natriegens NBRC 15636 = ATCC 14048 = DSM 759</name>
    <dbReference type="NCBI Taxonomy" id="1219067"/>
    <lineage>
        <taxon>Bacteria</taxon>
        <taxon>Pseudomonadati</taxon>
        <taxon>Pseudomonadota</taxon>
        <taxon>Gammaproteobacteria</taxon>
        <taxon>Vibrionales</taxon>
        <taxon>Vibrionaceae</taxon>
        <taxon>Vibrio</taxon>
    </lineage>
</organism>